<evidence type="ECO:0000259" key="2">
    <source>
        <dbReference type="Pfam" id="PF07734"/>
    </source>
</evidence>
<name>A0A2G2Z3Z8_CAPAN</name>
<dbReference type="InterPro" id="IPR001810">
    <property type="entry name" value="F-box_dom"/>
</dbReference>
<reference evidence="4 5" key="2">
    <citation type="journal article" date="2017" name="Genome Biol.">
        <title>New reference genome sequences of hot pepper reveal the massive evolution of plant disease-resistance genes by retroduplication.</title>
        <authorList>
            <person name="Kim S."/>
            <person name="Park J."/>
            <person name="Yeom S.I."/>
            <person name="Kim Y.M."/>
            <person name="Seo E."/>
            <person name="Kim K.T."/>
            <person name="Kim M.S."/>
            <person name="Lee J.M."/>
            <person name="Cheong K."/>
            <person name="Shin H.S."/>
            <person name="Kim S.B."/>
            <person name="Han K."/>
            <person name="Lee J."/>
            <person name="Park M."/>
            <person name="Lee H.A."/>
            <person name="Lee H.Y."/>
            <person name="Lee Y."/>
            <person name="Oh S."/>
            <person name="Lee J.H."/>
            <person name="Choi E."/>
            <person name="Choi E."/>
            <person name="Lee S.E."/>
            <person name="Jeon J."/>
            <person name="Kim H."/>
            <person name="Choi G."/>
            <person name="Song H."/>
            <person name="Lee J."/>
            <person name="Lee S.C."/>
            <person name="Kwon J.K."/>
            <person name="Lee H.Y."/>
            <person name="Koo N."/>
            <person name="Hong Y."/>
            <person name="Kim R.W."/>
            <person name="Kang W.H."/>
            <person name="Huh J.H."/>
            <person name="Kang B.C."/>
            <person name="Yang T.J."/>
            <person name="Lee Y.H."/>
            <person name="Bennetzen J.L."/>
            <person name="Choi D."/>
        </authorList>
    </citation>
    <scope>NUCLEOTIDE SEQUENCE [LARGE SCALE GENOMIC DNA]</scope>
    <source>
        <strain evidence="5">cv. CM334</strain>
    </source>
</reference>
<organism evidence="4 5">
    <name type="scientific">Capsicum annuum</name>
    <name type="common">Capsicum pepper</name>
    <dbReference type="NCBI Taxonomy" id="4072"/>
    <lineage>
        <taxon>Eukaryota</taxon>
        <taxon>Viridiplantae</taxon>
        <taxon>Streptophyta</taxon>
        <taxon>Embryophyta</taxon>
        <taxon>Tracheophyta</taxon>
        <taxon>Spermatophyta</taxon>
        <taxon>Magnoliopsida</taxon>
        <taxon>eudicotyledons</taxon>
        <taxon>Gunneridae</taxon>
        <taxon>Pentapetalae</taxon>
        <taxon>asterids</taxon>
        <taxon>lamiids</taxon>
        <taxon>Solanales</taxon>
        <taxon>Solanaceae</taxon>
        <taxon>Solanoideae</taxon>
        <taxon>Capsiceae</taxon>
        <taxon>Capsicum</taxon>
    </lineage>
</organism>
<evidence type="ECO:0000259" key="3">
    <source>
        <dbReference type="Pfam" id="PF14214"/>
    </source>
</evidence>
<feature type="domain" description="F-box" evidence="1">
    <location>
        <begin position="99"/>
        <end position="124"/>
    </location>
</feature>
<dbReference type="NCBIfam" id="TIGR01640">
    <property type="entry name" value="F_box_assoc_1"/>
    <property type="match status" value="1"/>
</dbReference>
<comment type="caution">
    <text evidence="4">The sequence shown here is derived from an EMBL/GenBank/DDBJ whole genome shotgun (WGS) entry which is preliminary data.</text>
</comment>
<evidence type="ECO:0000313" key="5">
    <source>
        <dbReference type="Proteomes" id="UP000222542"/>
    </source>
</evidence>
<accession>A0A2G2Z3Z8</accession>
<dbReference type="Gramene" id="PHT76750">
    <property type="protein sequence ID" value="PHT76750"/>
    <property type="gene ID" value="T459_20272"/>
</dbReference>
<dbReference type="InterPro" id="IPR006527">
    <property type="entry name" value="F-box-assoc_dom_typ1"/>
</dbReference>
<dbReference type="InterPro" id="IPR025476">
    <property type="entry name" value="Helitron_helicase-like"/>
</dbReference>
<dbReference type="InterPro" id="IPR017451">
    <property type="entry name" value="F-box-assoc_interact_dom"/>
</dbReference>
<sequence length="304" mass="34841">MTCKPEWPEIQEELFTGQLAQDRPNLVTRVFRAKLKDLKDQIIKKEIFGSVAAHVFVVEFQKRGLPHIHLLLIFKEGHKIASADQYDRYISAELSDKDKLPVISLLRFRCVSKQWCSLISSPHFISIHLSLATVMATPNATATATPLFLLRHLSIRPKKQEKYSVYLHPSKTENLILVKQLNFPFKTDSGNHFRVVDFCNGLFCLSDDLFRYRDTVILWNPAIRKSIILPKPRVHFGPYGPYMFCLGFGFDEKSDFKVVRTTYLQDGNGAYTVLPPEVEVYSLSTGLWKTFGVELLSISIVVFI</sequence>
<dbReference type="PANTHER" id="PTHR31672">
    <property type="entry name" value="BNACNNG10540D PROTEIN"/>
    <property type="match status" value="1"/>
</dbReference>
<dbReference type="Proteomes" id="UP000222542">
    <property type="component" value="Unassembled WGS sequence"/>
</dbReference>
<dbReference type="EMBL" id="AYRZ02000007">
    <property type="protein sequence ID" value="PHT76750.1"/>
    <property type="molecule type" value="Genomic_DNA"/>
</dbReference>
<feature type="domain" description="Helitron helicase-like" evidence="3">
    <location>
        <begin position="1"/>
        <end position="72"/>
    </location>
</feature>
<proteinExistence type="predicted"/>
<dbReference type="Pfam" id="PF00646">
    <property type="entry name" value="F-box"/>
    <property type="match status" value="1"/>
</dbReference>
<dbReference type="PANTHER" id="PTHR31672:SF13">
    <property type="entry name" value="F-BOX PROTEIN CPR30-LIKE"/>
    <property type="match status" value="1"/>
</dbReference>
<dbReference type="STRING" id="4072.A0A2G2Z3Z8"/>
<keyword evidence="5" id="KW-1185">Reference proteome</keyword>
<dbReference type="InterPro" id="IPR050796">
    <property type="entry name" value="SCF_F-box_component"/>
</dbReference>
<feature type="domain" description="F-box associated beta-propeller type 1" evidence="2">
    <location>
        <begin position="173"/>
        <end position="293"/>
    </location>
</feature>
<dbReference type="AlphaFoldDB" id="A0A2G2Z3Z8"/>
<evidence type="ECO:0000313" key="4">
    <source>
        <dbReference type="EMBL" id="PHT76750.1"/>
    </source>
</evidence>
<protein>
    <recommendedName>
        <fullName evidence="6">Helitron helicase-like domain-containing protein</fullName>
    </recommendedName>
</protein>
<gene>
    <name evidence="4" type="ORF">T459_20272</name>
</gene>
<dbReference type="SUPFAM" id="SSF81383">
    <property type="entry name" value="F-box domain"/>
    <property type="match status" value="1"/>
</dbReference>
<dbReference type="InterPro" id="IPR036047">
    <property type="entry name" value="F-box-like_dom_sf"/>
</dbReference>
<evidence type="ECO:0008006" key="6">
    <source>
        <dbReference type="Google" id="ProtNLM"/>
    </source>
</evidence>
<dbReference type="Pfam" id="PF07734">
    <property type="entry name" value="FBA_1"/>
    <property type="match status" value="1"/>
</dbReference>
<reference evidence="4 5" key="1">
    <citation type="journal article" date="2014" name="Nat. Genet.">
        <title>Genome sequence of the hot pepper provides insights into the evolution of pungency in Capsicum species.</title>
        <authorList>
            <person name="Kim S."/>
            <person name="Park M."/>
            <person name="Yeom S.I."/>
            <person name="Kim Y.M."/>
            <person name="Lee J.M."/>
            <person name="Lee H.A."/>
            <person name="Seo E."/>
            <person name="Choi J."/>
            <person name="Cheong K."/>
            <person name="Kim K.T."/>
            <person name="Jung K."/>
            <person name="Lee G.W."/>
            <person name="Oh S.K."/>
            <person name="Bae C."/>
            <person name="Kim S.B."/>
            <person name="Lee H.Y."/>
            <person name="Kim S.Y."/>
            <person name="Kim M.S."/>
            <person name="Kang B.C."/>
            <person name="Jo Y.D."/>
            <person name="Yang H.B."/>
            <person name="Jeong H.J."/>
            <person name="Kang W.H."/>
            <person name="Kwon J.K."/>
            <person name="Shin C."/>
            <person name="Lim J.Y."/>
            <person name="Park J.H."/>
            <person name="Huh J.H."/>
            <person name="Kim J.S."/>
            <person name="Kim B.D."/>
            <person name="Cohen O."/>
            <person name="Paran I."/>
            <person name="Suh M.C."/>
            <person name="Lee S.B."/>
            <person name="Kim Y.K."/>
            <person name="Shin Y."/>
            <person name="Noh S.J."/>
            <person name="Park J."/>
            <person name="Seo Y.S."/>
            <person name="Kwon S.Y."/>
            <person name="Kim H.A."/>
            <person name="Park J.M."/>
            <person name="Kim H.J."/>
            <person name="Choi S.B."/>
            <person name="Bosland P.W."/>
            <person name="Reeves G."/>
            <person name="Jo S.H."/>
            <person name="Lee B.W."/>
            <person name="Cho H.T."/>
            <person name="Choi H.S."/>
            <person name="Lee M.S."/>
            <person name="Yu Y."/>
            <person name="Do Choi Y."/>
            <person name="Park B.S."/>
            <person name="van Deynze A."/>
            <person name="Ashrafi H."/>
            <person name="Hill T."/>
            <person name="Kim W.T."/>
            <person name="Pai H.S."/>
            <person name="Ahn H.K."/>
            <person name="Yeam I."/>
            <person name="Giovannoni J.J."/>
            <person name="Rose J.K."/>
            <person name="Sorensen I."/>
            <person name="Lee S.J."/>
            <person name="Kim R.W."/>
            <person name="Choi I.Y."/>
            <person name="Choi B.S."/>
            <person name="Lim J.S."/>
            <person name="Lee Y.H."/>
            <person name="Choi D."/>
        </authorList>
    </citation>
    <scope>NUCLEOTIDE SEQUENCE [LARGE SCALE GENOMIC DNA]</scope>
    <source>
        <strain evidence="5">cv. CM334</strain>
    </source>
</reference>
<evidence type="ECO:0000259" key="1">
    <source>
        <dbReference type="Pfam" id="PF00646"/>
    </source>
</evidence>
<dbReference type="Pfam" id="PF14214">
    <property type="entry name" value="Helitron_like_N"/>
    <property type="match status" value="1"/>
</dbReference>